<dbReference type="EMBL" id="JAAYEE010000275">
    <property type="protein sequence ID" value="NLW36621.1"/>
    <property type="molecule type" value="Genomic_DNA"/>
</dbReference>
<dbReference type="AlphaFoldDB" id="A0A971M7G3"/>
<feature type="domain" description="Thioredoxin" evidence="2">
    <location>
        <begin position="1"/>
        <end position="100"/>
    </location>
</feature>
<dbReference type="SUPFAM" id="SSF52833">
    <property type="entry name" value="Thioredoxin-like"/>
    <property type="match status" value="1"/>
</dbReference>
<evidence type="ECO:0000313" key="4">
    <source>
        <dbReference type="Proteomes" id="UP000777265"/>
    </source>
</evidence>
<sequence length="114" mass="13455">MKKAKKEDKPLILYFFTNYCPYCLAMDQDVLADRDIRTFLKNKAVYLRINADKRNDLTKFYSVRGYPTTSFLEPSGHRIIQIPGYIEKQDFRKVLAYATGKHYKTIGLMDFLKK</sequence>
<evidence type="ECO:0000259" key="2">
    <source>
        <dbReference type="PROSITE" id="PS51352"/>
    </source>
</evidence>
<dbReference type="InterPro" id="IPR017937">
    <property type="entry name" value="Thioredoxin_CS"/>
</dbReference>
<evidence type="ECO:0000313" key="3">
    <source>
        <dbReference type="EMBL" id="NLW36621.1"/>
    </source>
</evidence>
<dbReference type="Pfam" id="PF13098">
    <property type="entry name" value="Thioredoxin_2"/>
    <property type="match status" value="1"/>
</dbReference>
<organism evidence="3 4">
    <name type="scientific">Syntrophorhabdus aromaticivorans</name>
    <dbReference type="NCBI Taxonomy" id="328301"/>
    <lineage>
        <taxon>Bacteria</taxon>
        <taxon>Pseudomonadati</taxon>
        <taxon>Thermodesulfobacteriota</taxon>
        <taxon>Syntrophorhabdia</taxon>
        <taxon>Syntrophorhabdales</taxon>
        <taxon>Syntrophorhabdaceae</taxon>
        <taxon>Syntrophorhabdus</taxon>
    </lineage>
</organism>
<dbReference type="InterPro" id="IPR036249">
    <property type="entry name" value="Thioredoxin-like_sf"/>
</dbReference>
<dbReference type="PROSITE" id="PS00194">
    <property type="entry name" value="THIOREDOXIN_1"/>
    <property type="match status" value="1"/>
</dbReference>
<reference evidence="3" key="1">
    <citation type="journal article" date="2020" name="Biotechnol. Biofuels">
        <title>New insights from the biogas microbiome by comprehensive genome-resolved metagenomics of nearly 1600 species originating from multiple anaerobic digesters.</title>
        <authorList>
            <person name="Campanaro S."/>
            <person name="Treu L."/>
            <person name="Rodriguez-R L.M."/>
            <person name="Kovalovszki A."/>
            <person name="Ziels R.M."/>
            <person name="Maus I."/>
            <person name="Zhu X."/>
            <person name="Kougias P.G."/>
            <person name="Basile A."/>
            <person name="Luo G."/>
            <person name="Schluter A."/>
            <person name="Konstantinidis K.T."/>
            <person name="Angelidaki I."/>
        </authorList>
    </citation>
    <scope>NUCLEOTIDE SEQUENCE</scope>
    <source>
        <strain evidence="3">AS06rmzACSIP_7</strain>
    </source>
</reference>
<dbReference type="InterPro" id="IPR012336">
    <property type="entry name" value="Thioredoxin-like_fold"/>
</dbReference>
<reference evidence="3" key="2">
    <citation type="submission" date="2020-01" db="EMBL/GenBank/DDBJ databases">
        <authorList>
            <person name="Campanaro S."/>
        </authorList>
    </citation>
    <scope>NUCLEOTIDE SEQUENCE</scope>
    <source>
        <strain evidence="3">AS06rmzACSIP_7</strain>
    </source>
</reference>
<proteinExistence type="predicted"/>
<name>A0A971M7G3_9BACT</name>
<keyword evidence="1" id="KW-0676">Redox-active center</keyword>
<protein>
    <submittedName>
        <fullName evidence="3">Thioredoxin family protein</fullName>
    </submittedName>
</protein>
<dbReference type="InterPro" id="IPR013766">
    <property type="entry name" value="Thioredoxin_domain"/>
</dbReference>
<evidence type="ECO:0000256" key="1">
    <source>
        <dbReference type="ARBA" id="ARBA00023284"/>
    </source>
</evidence>
<comment type="caution">
    <text evidence="3">The sequence shown here is derived from an EMBL/GenBank/DDBJ whole genome shotgun (WGS) entry which is preliminary data.</text>
</comment>
<dbReference type="PROSITE" id="PS51352">
    <property type="entry name" value="THIOREDOXIN_2"/>
    <property type="match status" value="1"/>
</dbReference>
<dbReference type="Gene3D" id="3.40.30.10">
    <property type="entry name" value="Glutaredoxin"/>
    <property type="match status" value="1"/>
</dbReference>
<gene>
    <name evidence="3" type="ORF">GXY80_14260</name>
</gene>
<accession>A0A971M7G3</accession>
<dbReference type="Proteomes" id="UP000777265">
    <property type="component" value="Unassembled WGS sequence"/>
</dbReference>